<dbReference type="OrthoDB" id="6921389at2759"/>
<gene>
    <name evidence="7" type="ORF">HPBE_LOCUS21212</name>
</gene>
<dbReference type="PANTHER" id="PTHR12001">
    <property type="entry name" value="GERANYLGERANYL PYROPHOSPHATE SYNTHASE"/>
    <property type="match status" value="1"/>
</dbReference>
<evidence type="ECO:0000256" key="3">
    <source>
        <dbReference type="ARBA" id="ARBA00022679"/>
    </source>
</evidence>
<sequence length="156" mass="17616">IEIANQFISDAPQPTASYTPSNTIPTTSSDFTSNLEKMAKYYFEQEVSLNQYKIGMISEMIHTASLVHDDVIDGADTRRGNASVNAIWGNKMIDCFQGEFMQMTAKTTESDDRMEHYMQKTFKKTASLFANSCKSVALLAGWFWHLVTATYKSRLL</sequence>
<dbReference type="PANTHER" id="PTHR12001:SF69">
    <property type="entry name" value="ALL TRANS-POLYPRENYL-DIPHOSPHATE SYNTHASE PDSS1"/>
    <property type="match status" value="1"/>
</dbReference>
<evidence type="ECO:0000256" key="1">
    <source>
        <dbReference type="ARBA" id="ARBA00001946"/>
    </source>
</evidence>
<dbReference type="InterPro" id="IPR033749">
    <property type="entry name" value="Polyprenyl_synt_CS"/>
</dbReference>
<evidence type="ECO:0000256" key="4">
    <source>
        <dbReference type="ARBA" id="ARBA00022723"/>
    </source>
</evidence>
<dbReference type="GO" id="GO:0046872">
    <property type="term" value="F:metal ion binding"/>
    <property type="evidence" value="ECO:0007669"/>
    <property type="project" value="UniProtKB-KW"/>
</dbReference>
<dbReference type="GO" id="GO:0006744">
    <property type="term" value="P:ubiquinone biosynthetic process"/>
    <property type="evidence" value="ECO:0007669"/>
    <property type="project" value="TreeGrafter"/>
</dbReference>
<dbReference type="GO" id="GO:0008299">
    <property type="term" value="P:isoprenoid biosynthetic process"/>
    <property type="evidence" value="ECO:0007669"/>
    <property type="project" value="UniProtKB-KW"/>
</dbReference>
<dbReference type="EMBL" id="UZAH01032790">
    <property type="protein sequence ID" value="VDP23877.1"/>
    <property type="molecule type" value="Genomic_DNA"/>
</dbReference>
<dbReference type="SUPFAM" id="SSF48576">
    <property type="entry name" value="Terpenoid synthases"/>
    <property type="match status" value="1"/>
</dbReference>
<dbReference type="InterPro" id="IPR000092">
    <property type="entry name" value="Polyprenyl_synt"/>
</dbReference>
<dbReference type="WBParaSite" id="HPBE_0002121301-mRNA-1">
    <property type="protein sequence ID" value="HPBE_0002121301-mRNA-1"/>
    <property type="gene ID" value="HPBE_0002121301"/>
</dbReference>
<evidence type="ECO:0000313" key="9">
    <source>
        <dbReference type="WBParaSite" id="HPBE_0002121301-mRNA-1"/>
    </source>
</evidence>
<organism evidence="8 9">
    <name type="scientific">Heligmosomoides polygyrus</name>
    <name type="common">Parasitic roundworm</name>
    <dbReference type="NCBI Taxonomy" id="6339"/>
    <lineage>
        <taxon>Eukaryota</taxon>
        <taxon>Metazoa</taxon>
        <taxon>Ecdysozoa</taxon>
        <taxon>Nematoda</taxon>
        <taxon>Chromadorea</taxon>
        <taxon>Rhabditida</taxon>
        <taxon>Rhabditina</taxon>
        <taxon>Rhabditomorpha</taxon>
        <taxon>Strongyloidea</taxon>
        <taxon>Heligmosomidae</taxon>
        <taxon>Heligmosomoides</taxon>
    </lineage>
</organism>
<dbReference type="AlphaFoldDB" id="A0A183GFN1"/>
<dbReference type="Gene3D" id="1.10.600.10">
    <property type="entry name" value="Farnesyl Diphosphate Synthase"/>
    <property type="match status" value="2"/>
</dbReference>
<dbReference type="InterPro" id="IPR008949">
    <property type="entry name" value="Isoprenoid_synthase_dom_sf"/>
</dbReference>
<evidence type="ECO:0000313" key="8">
    <source>
        <dbReference type="Proteomes" id="UP000050761"/>
    </source>
</evidence>
<reference evidence="9" key="2">
    <citation type="submission" date="2019-09" db="UniProtKB">
        <authorList>
            <consortium name="WormBaseParasite"/>
        </authorList>
    </citation>
    <scope>IDENTIFICATION</scope>
</reference>
<dbReference type="GO" id="GO:0042811">
    <property type="term" value="P:pheromone biosynthetic process"/>
    <property type="evidence" value="ECO:0007669"/>
    <property type="project" value="UniProtKB-ARBA"/>
</dbReference>
<keyword evidence="8" id="KW-1185">Reference proteome</keyword>
<keyword evidence="6" id="KW-0414">Isoprene biosynthesis</keyword>
<evidence type="ECO:0000256" key="6">
    <source>
        <dbReference type="ARBA" id="ARBA00023229"/>
    </source>
</evidence>
<evidence type="ECO:0000256" key="2">
    <source>
        <dbReference type="ARBA" id="ARBA00006706"/>
    </source>
</evidence>
<evidence type="ECO:0000256" key="5">
    <source>
        <dbReference type="ARBA" id="ARBA00022842"/>
    </source>
</evidence>
<dbReference type="GO" id="GO:0004659">
    <property type="term" value="F:prenyltransferase activity"/>
    <property type="evidence" value="ECO:0007669"/>
    <property type="project" value="InterPro"/>
</dbReference>
<evidence type="ECO:0000313" key="7">
    <source>
        <dbReference type="EMBL" id="VDP23877.1"/>
    </source>
</evidence>
<comment type="similarity">
    <text evidence="2">Belongs to the FPP/GGPP synthase family.</text>
</comment>
<dbReference type="GO" id="GO:0005739">
    <property type="term" value="C:mitochondrion"/>
    <property type="evidence" value="ECO:0007669"/>
    <property type="project" value="TreeGrafter"/>
</dbReference>
<keyword evidence="4" id="KW-0479">Metal-binding</keyword>
<protein>
    <submittedName>
        <fullName evidence="9">Decaprenyl-diphosphate synthase subunit 1</fullName>
    </submittedName>
</protein>
<keyword evidence="5" id="KW-0460">Magnesium</keyword>
<reference evidence="7 8" key="1">
    <citation type="submission" date="2018-11" db="EMBL/GenBank/DDBJ databases">
        <authorList>
            <consortium name="Pathogen Informatics"/>
        </authorList>
    </citation>
    <scope>NUCLEOTIDE SEQUENCE [LARGE SCALE GENOMIC DNA]</scope>
</reference>
<comment type="cofactor">
    <cofactor evidence="1">
        <name>Mg(2+)</name>
        <dbReference type="ChEBI" id="CHEBI:18420"/>
    </cofactor>
</comment>
<dbReference type="PROSITE" id="PS00723">
    <property type="entry name" value="POLYPRENYL_SYNTHASE_1"/>
    <property type="match status" value="1"/>
</dbReference>
<dbReference type="Proteomes" id="UP000050761">
    <property type="component" value="Unassembled WGS sequence"/>
</dbReference>
<dbReference type="GO" id="GO:1990234">
    <property type="term" value="C:transferase complex"/>
    <property type="evidence" value="ECO:0007669"/>
    <property type="project" value="TreeGrafter"/>
</dbReference>
<accession>A0A183GFN1</accession>
<keyword evidence="3" id="KW-0808">Transferase</keyword>
<name>A0A183GFN1_HELPZ</name>
<dbReference type="Pfam" id="PF00348">
    <property type="entry name" value="polyprenyl_synt"/>
    <property type="match status" value="2"/>
</dbReference>
<proteinExistence type="inferred from homology"/>
<accession>A0A3P8B9C1</accession>